<organism evidence="6 7">
    <name type="scientific">Polyodon spathula</name>
    <name type="common">North American paddlefish</name>
    <name type="synonym">Squalus spathula</name>
    <dbReference type="NCBI Taxonomy" id="7913"/>
    <lineage>
        <taxon>Eukaryota</taxon>
        <taxon>Metazoa</taxon>
        <taxon>Chordata</taxon>
        <taxon>Craniata</taxon>
        <taxon>Vertebrata</taxon>
        <taxon>Euteleostomi</taxon>
        <taxon>Actinopterygii</taxon>
        <taxon>Chondrostei</taxon>
        <taxon>Acipenseriformes</taxon>
        <taxon>Polyodontidae</taxon>
        <taxon>Polyodon</taxon>
    </lineage>
</organism>
<evidence type="ECO:0000256" key="4">
    <source>
        <dbReference type="ARBA" id="ARBA00023157"/>
    </source>
</evidence>
<feature type="non-terminal residue" evidence="6">
    <location>
        <position position="287"/>
    </location>
</feature>
<dbReference type="PRINTS" id="PR00802">
    <property type="entry name" value="SERUMALBUMIN"/>
</dbReference>
<dbReference type="Pfam" id="PF00273">
    <property type="entry name" value="Serum_albumin"/>
    <property type="match status" value="2"/>
</dbReference>
<dbReference type="PANTHER" id="PTHR11385">
    <property type="entry name" value="SERUM ALBUMIN-RELATED"/>
    <property type="match status" value="1"/>
</dbReference>
<feature type="domain" description="Albumin" evidence="5">
    <location>
        <begin position="1"/>
        <end position="109"/>
    </location>
</feature>
<dbReference type="EMBL" id="JAAWVQ010013094">
    <property type="protein sequence ID" value="MBN3271700.1"/>
    <property type="molecule type" value="Genomic_DNA"/>
</dbReference>
<comment type="caution">
    <text evidence="6">The sequence shown here is derived from an EMBL/GenBank/DDBJ whole genome shotgun (WGS) entry which is preliminary data.</text>
</comment>
<keyword evidence="7" id="KW-1185">Reference proteome</keyword>
<proteinExistence type="predicted"/>
<dbReference type="InterPro" id="IPR000264">
    <property type="entry name" value="ALB/AFP/VDB"/>
</dbReference>
<comment type="subcellular location">
    <subcellularLocation>
        <location evidence="1">Secreted</location>
    </subcellularLocation>
</comment>
<sequence length="287" mass="32084">PFPKHPGITKCCEEQSLERKLCLANLHVLSEEFPSLEELTDDEVCKQFTADPKETNLDRYLYELAKRHGRVPAGVVLNATDSYSRMVASCCSSSQSNVCFLKERLQHKDSKLFLQLASHLCHNQVHFKSLSTGASFEEVFPVADYLQQGLANCCFNPNPECLVKEFVGLKTVLCTNSTLPAKYDKLEKCCTNPCLDVLPCVDYLDAQPPIQLSEIQEPANEDLCKDASSVTINKYLFEIGKRHQHLPIPILATIFGGFNKMVNSCCSAEDSNTCLNAKVKKNKKMIP</sequence>
<gene>
    <name evidence="6" type="primary">Gc_1</name>
    <name evidence="6" type="ORF">GTO93_0015304</name>
</gene>
<dbReference type="Gene3D" id="1.10.246.10">
    <property type="match status" value="3"/>
</dbReference>
<feature type="domain" description="Albumin" evidence="5">
    <location>
        <begin position="110"/>
        <end position="284"/>
    </location>
</feature>
<evidence type="ECO:0000256" key="1">
    <source>
        <dbReference type="ARBA" id="ARBA00004613"/>
    </source>
</evidence>
<keyword evidence="3" id="KW-0677">Repeat</keyword>
<dbReference type="SUPFAM" id="SSF48552">
    <property type="entry name" value="Serum albumin-like"/>
    <property type="match status" value="2"/>
</dbReference>
<keyword evidence="4" id="KW-1015">Disulfide bond</keyword>
<dbReference type="PANTHER" id="PTHR11385:SF11">
    <property type="entry name" value="VITAMIN D-BINDING PROTEIN"/>
    <property type="match status" value="1"/>
</dbReference>
<dbReference type="SMART" id="SM00103">
    <property type="entry name" value="ALBUMIN"/>
    <property type="match status" value="1"/>
</dbReference>
<evidence type="ECO:0000313" key="6">
    <source>
        <dbReference type="EMBL" id="MBN3271700.1"/>
    </source>
</evidence>
<evidence type="ECO:0000259" key="5">
    <source>
        <dbReference type="PROSITE" id="PS51438"/>
    </source>
</evidence>
<dbReference type="Proteomes" id="UP001166093">
    <property type="component" value="Unassembled WGS sequence"/>
</dbReference>
<dbReference type="InterPro" id="IPR020858">
    <property type="entry name" value="Serum_albumin-like"/>
</dbReference>
<evidence type="ECO:0000256" key="3">
    <source>
        <dbReference type="ARBA" id="ARBA00022737"/>
    </source>
</evidence>
<dbReference type="PROSITE" id="PS51438">
    <property type="entry name" value="ALBUMIN_2"/>
    <property type="match status" value="2"/>
</dbReference>
<protein>
    <submittedName>
        <fullName evidence="6">VTDB protein</fullName>
    </submittedName>
</protein>
<evidence type="ECO:0000313" key="7">
    <source>
        <dbReference type="Proteomes" id="UP001166093"/>
    </source>
</evidence>
<reference evidence="6" key="1">
    <citation type="journal article" date="2021" name="Cell">
        <title>Tracing the genetic footprints of vertebrate landing in non-teleost ray-finned fishes.</title>
        <authorList>
            <person name="Bi X."/>
            <person name="Wang K."/>
            <person name="Yang L."/>
            <person name="Pan H."/>
            <person name="Jiang H."/>
            <person name="Wei Q."/>
            <person name="Fang M."/>
            <person name="Yu H."/>
            <person name="Zhu C."/>
            <person name="Cai Y."/>
            <person name="He Y."/>
            <person name="Gan X."/>
            <person name="Zeng H."/>
            <person name="Yu D."/>
            <person name="Zhu Y."/>
            <person name="Jiang H."/>
            <person name="Qiu Q."/>
            <person name="Yang H."/>
            <person name="Zhang Y.E."/>
            <person name="Wang W."/>
            <person name="Zhu M."/>
            <person name="He S."/>
            <person name="Zhang G."/>
        </authorList>
    </citation>
    <scope>NUCLEOTIDE SEQUENCE</scope>
    <source>
        <strain evidence="6">Pddl_001</strain>
    </source>
</reference>
<dbReference type="InterPro" id="IPR014760">
    <property type="entry name" value="Serum_albumin_N"/>
</dbReference>
<evidence type="ECO:0000256" key="2">
    <source>
        <dbReference type="ARBA" id="ARBA00022525"/>
    </source>
</evidence>
<name>A0ABS2XBT9_POLSP</name>
<keyword evidence="2" id="KW-0964">Secreted</keyword>
<accession>A0ABS2XBT9</accession>
<feature type="non-terminal residue" evidence="6">
    <location>
        <position position="1"/>
    </location>
</feature>